<dbReference type="RefSeq" id="WP_303595381.1">
    <property type="nucleotide sequence ID" value="NZ_JAUORK010000029.1"/>
</dbReference>
<dbReference type="GO" id="GO:0005507">
    <property type="term" value="F:copper ion binding"/>
    <property type="evidence" value="ECO:0007669"/>
    <property type="project" value="InterPro"/>
</dbReference>
<gene>
    <name evidence="11" type="ORF">Q4535_16260</name>
</gene>
<dbReference type="InterPro" id="IPR023471">
    <property type="entry name" value="CtaG/Cox11_dom_sf"/>
</dbReference>
<dbReference type="Pfam" id="PF04442">
    <property type="entry name" value="CtaG_Cox11"/>
    <property type="match status" value="1"/>
</dbReference>
<dbReference type="Gene3D" id="2.60.370.10">
    <property type="entry name" value="Ctag/Cox11"/>
    <property type="match status" value="1"/>
</dbReference>
<evidence type="ECO:0000256" key="10">
    <source>
        <dbReference type="SAM" id="Phobius"/>
    </source>
</evidence>
<sequence length="197" mass="21534">MPSRDHAAQQQAVARTVRRTLLALVAMLGFAFALVPLYDVFCNLTGLNGKAASEARAAVAMEIDESRWVSVRFITQQGQGLPWTLEALDEQFRIHPGGQYSARFVFTNHADYPVRGRAVPSVSPAEGSLHLRKIMCFCFQEQTLAAGERRELPLVFQVDPDLPEGIRDLTLAYTLYPVTTPSSAGDDGAEHSAGGET</sequence>
<dbReference type="InterPro" id="IPR007533">
    <property type="entry name" value="Cyt_c_oxidase_assmbl_CtaG"/>
</dbReference>
<evidence type="ECO:0000256" key="9">
    <source>
        <dbReference type="ARBA" id="ARBA00023136"/>
    </source>
</evidence>
<dbReference type="GO" id="GO:0005886">
    <property type="term" value="C:plasma membrane"/>
    <property type="evidence" value="ECO:0007669"/>
    <property type="project" value="UniProtKB-SubCell"/>
</dbReference>
<keyword evidence="8" id="KW-0186">Copper</keyword>
<dbReference type="EMBL" id="JAUORK010000029">
    <property type="protein sequence ID" value="MDO6673658.1"/>
    <property type="molecule type" value="Genomic_DNA"/>
</dbReference>
<evidence type="ECO:0000256" key="6">
    <source>
        <dbReference type="ARBA" id="ARBA00022968"/>
    </source>
</evidence>
<evidence type="ECO:0000313" key="12">
    <source>
        <dbReference type="Proteomes" id="UP001170481"/>
    </source>
</evidence>
<dbReference type="SUPFAM" id="SSF110111">
    <property type="entry name" value="Ctag/Cox11"/>
    <property type="match status" value="1"/>
</dbReference>
<keyword evidence="6" id="KW-0735">Signal-anchor</keyword>
<dbReference type="PIRSF" id="PIRSF005413">
    <property type="entry name" value="COX11"/>
    <property type="match status" value="1"/>
</dbReference>
<evidence type="ECO:0000256" key="8">
    <source>
        <dbReference type="ARBA" id="ARBA00023008"/>
    </source>
</evidence>
<proteinExistence type="inferred from homology"/>
<dbReference type="PANTHER" id="PTHR21320:SF3">
    <property type="entry name" value="CYTOCHROME C OXIDASE ASSEMBLY PROTEIN COX11, MITOCHONDRIAL-RELATED"/>
    <property type="match status" value="1"/>
</dbReference>
<dbReference type="NCBIfam" id="NF003465">
    <property type="entry name" value="PRK05089.1"/>
    <property type="match status" value="1"/>
</dbReference>
<comment type="similarity">
    <text evidence="3">Belongs to the COX11/CtaG family.</text>
</comment>
<evidence type="ECO:0000256" key="4">
    <source>
        <dbReference type="ARBA" id="ARBA00015384"/>
    </source>
</evidence>
<evidence type="ECO:0000256" key="7">
    <source>
        <dbReference type="ARBA" id="ARBA00022989"/>
    </source>
</evidence>
<evidence type="ECO:0000256" key="5">
    <source>
        <dbReference type="ARBA" id="ARBA00022692"/>
    </source>
</evidence>
<evidence type="ECO:0000256" key="1">
    <source>
        <dbReference type="ARBA" id="ARBA00004007"/>
    </source>
</evidence>
<keyword evidence="5 10" id="KW-0812">Transmembrane</keyword>
<evidence type="ECO:0000313" key="11">
    <source>
        <dbReference type="EMBL" id="MDO6673658.1"/>
    </source>
</evidence>
<keyword evidence="9 10" id="KW-0472">Membrane</keyword>
<feature type="transmembrane region" description="Helical" evidence="10">
    <location>
        <begin position="21"/>
        <end position="38"/>
    </location>
</feature>
<keyword evidence="7 10" id="KW-1133">Transmembrane helix</keyword>
<name>A0AAP4X2W8_9GAMM</name>
<protein>
    <recommendedName>
        <fullName evidence="4">Cytochrome c oxidase assembly protein CtaG</fullName>
    </recommendedName>
</protein>
<dbReference type="Proteomes" id="UP001170481">
    <property type="component" value="Unassembled WGS sequence"/>
</dbReference>
<reference evidence="11" key="1">
    <citation type="submission" date="2023-07" db="EMBL/GenBank/DDBJ databases">
        <title>Genome content predicts the carbon catabolic preferences of heterotrophic bacteria.</title>
        <authorList>
            <person name="Gralka M."/>
        </authorList>
    </citation>
    <scope>NUCLEOTIDE SEQUENCE</scope>
    <source>
        <strain evidence="11">C2R13</strain>
    </source>
</reference>
<dbReference type="AlphaFoldDB" id="A0AAP4X2W8"/>
<accession>A0AAP4X2W8</accession>
<comment type="caution">
    <text evidence="11">The sequence shown here is derived from an EMBL/GenBank/DDBJ whole genome shotgun (WGS) entry which is preliminary data.</text>
</comment>
<evidence type="ECO:0000256" key="2">
    <source>
        <dbReference type="ARBA" id="ARBA00004382"/>
    </source>
</evidence>
<comment type="subcellular location">
    <subcellularLocation>
        <location evidence="2">Cell inner membrane</location>
        <topology evidence="2">Single-pass type II membrane protein</topology>
        <orientation evidence="2">Periplasmic side</orientation>
    </subcellularLocation>
</comment>
<evidence type="ECO:0000256" key="3">
    <source>
        <dbReference type="ARBA" id="ARBA00009620"/>
    </source>
</evidence>
<organism evidence="11 12">
    <name type="scientific">Cobetia amphilecti</name>
    <dbReference type="NCBI Taxonomy" id="1055104"/>
    <lineage>
        <taxon>Bacteria</taxon>
        <taxon>Pseudomonadati</taxon>
        <taxon>Pseudomonadota</taxon>
        <taxon>Gammaproteobacteria</taxon>
        <taxon>Oceanospirillales</taxon>
        <taxon>Halomonadaceae</taxon>
        <taxon>Cobetia</taxon>
    </lineage>
</organism>
<dbReference type="PANTHER" id="PTHR21320">
    <property type="entry name" value="CYTOCHROME C OXIDASE ASSEMBLY PROTEIN COX11-RELATED"/>
    <property type="match status" value="1"/>
</dbReference>
<comment type="function">
    <text evidence="1">Exerts its effect at some terminal stage of cytochrome c oxidase synthesis, probably by being involved in the insertion of the copper B into subunit I.</text>
</comment>